<evidence type="ECO:0000256" key="5">
    <source>
        <dbReference type="RuleBase" id="RU003376"/>
    </source>
</evidence>
<keyword evidence="2 5" id="KW-0812">Transmembrane</keyword>
<feature type="transmembrane region" description="Helical" evidence="6">
    <location>
        <begin position="21"/>
        <end position="43"/>
    </location>
</feature>
<evidence type="ECO:0000256" key="4">
    <source>
        <dbReference type="ARBA" id="ARBA00023136"/>
    </source>
</evidence>
<proteinExistence type="inferred from homology"/>
<evidence type="ECO:0000313" key="8">
    <source>
        <dbReference type="EMBL" id="CDQ12447.1"/>
    </source>
</evidence>
<dbReference type="InterPro" id="IPR000298">
    <property type="entry name" value="Cyt_c_oxidase-like_su3"/>
</dbReference>
<name>A0A060UV15_9PROT</name>
<keyword evidence="4 6" id="KW-0472">Membrane</keyword>
<comment type="similarity">
    <text evidence="5">Belongs to the cytochrome c oxidase subunit 3 family.</text>
</comment>
<reference evidence="8" key="2">
    <citation type="submission" date="2014-07" db="EMBL/GenBank/DDBJ databases">
        <title>Initial genome analysis of the psychrotolerant acidophile Acidithiobacillus ferrivorans CF27: insights into iron and sulfur oxidation pathways and into biofilm formation.</title>
        <authorList>
            <person name="Talla E."/>
            <person name="Hedrich S."/>
            <person name="Mangenot S."/>
            <person name="Ji B."/>
            <person name="Johnson D.B."/>
            <person name="Barbe V."/>
            <person name="Bonnefoy V."/>
        </authorList>
    </citation>
    <scope>NUCLEOTIDE SEQUENCE [LARGE SCALE GENOMIC DNA]</scope>
    <source>
        <strain evidence="8">CF27</strain>
    </source>
</reference>
<keyword evidence="3 6" id="KW-1133">Transmembrane helix</keyword>
<accession>A0A060UV15</accession>
<evidence type="ECO:0000313" key="10">
    <source>
        <dbReference type="Proteomes" id="UP000193925"/>
    </source>
</evidence>
<dbReference type="InterPro" id="IPR013833">
    <property type="entry name" value="Cyt_c_oxidase_su3_a-hlx"/>
</dbReference>
<dbReference type="Gene3D" id="1.20.120.80">
    <property type="entry name" value="Cytochrome c oxidase, subunit III, four-helix bundle"/>
    <property type="match status" value="1"/>
</dbReference>
<evidence type="ECO:0000256" key="3">
    <source>
        <dbReference type="ARBA" id="ARBA00022989"/>
    </source>
</evidence>
<dbReference type="AlphaFoldDB" id="A0A060UV15"/>
<feature type="transmembrane region" description="Helical" evidence="6">
    <location>
        <begin position="55"/>
        <end position="74"/>
    </location>
</feature>
<evidence type="ECO:0000256" key="1">
    <source>
        <dbReference type="ARBA" id="ARBA00004141"/>
    </source>
</evidence>
<protein>
    <submittedName>
        <fullName evidence="8">Cytochrome c oxidase, aa3-type, subunit III</fullName>
    </submittedName>
</protein>
<feature type="transmembrane region" description="Helical" evidence="6">
    <location>
        <begin position="86"/>
        <end position="106"/>
    </location>
</feature>
<dbReference type="GO" id="GO:0022904">
    <property type="term" value="P:respiratory electron transport chain"/>
    <property type="evidence" value="ECO:0007669"/>
    <property type="project" value="InterPro"/>
</dbReference>
<dbReference type="GO" id="GO:0005886">
    <property type="term" value="C:plasma membrane"/>
    <property type="evidence" value="ECO:0007669"/>
    <property type="project" value="UniProtKB-SubCell"/>
</dbReference>
<comment type="subcellular location">
    <subcellularLocation>
        <location evidence="5">Cell membrane</location>
        <topology evidence="5">Multi-pass membrane protein</topology>
    </subcellularLocation>
    <subcellularLocation>
        <location evidence="1">Membrane</location>
        <topology evidence="1">Multi-pass membrane protein</topology>
    </subcellularLocation>
</comment>
<feature type="domain" description="Heme-copper oxidase subunit III family profile" evidence="7">
    <location>
        <begin position="22"/>
        <end position="184"/>
    </location>
</feature>
<sequence>MADNSYASLMDPASERAKRGAFFFLMLFAGIIFAMWDLARFLWGGTAVPSTLSMGAGVGLTVLMLASLVPVVVARKKLDQGDDGGIVSNLATLLVISLVMIGGIVYNWTTLSIGSGYGGIYDITSLWFMVHFVAGILALLASIMKISRTPDRAKKERWVSYNVLTYWTGLVILWIAFFIVFYIA</sequence>
<dbReference type="SUPFAM" id="SSF81452">
    <property type="entry name" value="Cytochrome c oxidase subunit III-like"/>
    <property type="match status" value="1"/>
</dbReference>
<dbReference type="EMBL" id="CCCS020000001">
    <property type="protein sequence ID" value="CDQ12447.1"/>
    <property type="molecule type" value="Genomic_DNA"/>
</dbReference>
<gene>
    <name evidence="9" type="primary">coxC</name>
    <name evidence="8" type="ORF">AFERRI_10270</name>
    <name evidence="9" type="ORF">AFERRI_11044</name>
</gene>
<evidence type="ECO:0000313" key="9">
    <source>
        <dbReference type="EMBL" id="SMH65009.1"/>
    </source>
</evidence>
<feature type="transmembrane region" description="Helical" evidence="6">
    <location>
        <begin position="164"/>
        <end position="183"/>
    </location>
</feature>
<evidence type="ECO:0000256" key="6">
    <source>
        <dbReference type="SAM" id="Phobius"/>
    </source>
</evidence>
<dbReference type="Proteomes" id="UP000193925">
    <property type="component" value="Chromosome AFERRI"/>
</dbReference>
<organism evidence="8">
    <name type="scientific">Acidithiobacillus ferrivorans</name>
    <dbReference type="NCBI Taxonomy" id="160808"/>
    <lineage>
        <taxon>Bacteria</taxon>
        <taxon>Pseudomonadati</taxon>
        <taxon>Pseudomonadota</taxon>
        <taxon>Acidithiobacillia</taxon>
        <taxon>Acidithiobacillales</taxon>
        <taxon>Acidithiobacillaceae</taxon>
        <taxon>Acidithiobacillus</taxon>
    </lineage>
</organism>
<reference evidence="8" key="1">
    <citation type="submission" date="2014-03" db="EMBL/GenBank/DDBJ databases">
        <authorList>
            <person name="Genoscope - CEA"/>
        </authorList>
    </citation>
    <scope>NUCLEOTIDE SEQUENCE [LARGE SCALE GENOMIC DNA]</scope>
    <source>
        <strain evidence="8">CF27</strain>
    </source>
</reference>
<feature type="transmembrane region" description="Helical" evidence="6">
    <location>
        <begin position="126"/>
        <end position="143"/>
    </location>
</feature>
<keyword evidence="10" id="KW-1185">Reference proteome</keyword>
<dbReference type="PROSITE" id="PS50253">
    <property type="entry name" value="COX3"/>
    <property type="match status" value="1"/>
</dbReference>
<dbReference type="EMBL" id="LT841305">
    <property type="protein sequence ID" value="SMH65009.1"/>
    <property type="molecule type" value="Genomic_DNA"/>
</dbReference>
<dbReference type="InterPro" id="IPR035973">
    <property type="entry name" value="Cyt_c_oxidase_su3-like_sf"/>
</dbReference>
<reference evidence="9 10" key="3">
    <citation type="submission" date="2017-03" db="EMBL/GenBank/DDBJ databases">
        <authorList>
            <person name="Regsiter A."/>
            <person name="William W."/>
        </authorList>
    </citation>
    <scope>NUCLEOTIDE SEQUENCE [LARGE SCALE GENOMIC DNA]</scope>
    <source>
        <strain evidence="9">PRJEB5721</strain>
    </source>
</reference>
<dbReference type="GO" id="GO:0004129">
    <property type="term" value="F:cytochrome-c oxidase activity"/>
    <property type="evidence" value="ECO:0007669"/>
    <property type="project" value="InterPro"/>
</dbReference>
<evidence type="ECO:0000256" key="2">
    <source>
        <dbReference type="ARBA" id="ARBA00022692"/>
    </source>
</evidence>
<dbReference type="RefSeq" id="WP_035190476.1">
    <property type="nucleotide sequence ID" value="NZ_CCCS020000001.1"/>
</dbReference>
<evidence type="ECO:0000259" key="7">
    <source>
        <dbReference type="PROSITE" id="PS50253"/>
    </source>
</evidence>